<dbReference type="InterPro" id="IPR008030">
    <property type="entry name" value="NmrA-like"/>
</dbReference>
<feature type="domain" description="NmrA-like" evidence="3">
    <location>
        <begin position="2"/>
        <end position="231"/>
    </location>
</feature>
<keyword evidence="2" id="KW-0521">NADP</keyword>
<proteinExistence type="inferred from homology"/>
<dbReference type="PANTHER" id="PTHR42748">
    <property type="entry name" value="NITROGEN METABOLITE REPRESSION PROTEIN NMRA FAMILY MEMBER"/>
    <property type="match status" value="1"/>
</dbReference>
<dbReference type="EMBL" id="LR633967">
    <property type="protein sequence ID" value="VUX56048.1"/>
    <property type="molecule type" value="Genomic_DNA"/>
</dbReference>
<reference evidence="4" key="1">
    <citation type="submission" date="2019-07" db="EMBL/GenBank/DDBJ databases">
        <authorList>
            <person name="Weber M."/>
            <person name="Kostadinov I."/>
            <person name="Kostadinov D I."/>
        </authorList>
    </citation>
    <scope>NUCLEOTIDE SEQUENCE</scope>
    <source>
        <strain evidence="4">Gfbio:sag-sample-m06:053724c1-46a9-4a36-b237-ea2bf867836b</strain>
    </source>
</reference>
<dbReference type="InterPro" id="IPR036291">
    <property type="entry name" value="NAD(P)-bd_dom_sf"/>
</dbReference>
<organism evidence="4">
    <name type="scientific">uncultured Woeseiaceae bacterium</name>
    <dbReference type="NCBI Taxonomy" id="1983305"/>
    <lineage>
        <taxon>Bacteria</taxon>
        <taxon>Pseudomonadati</taxon>
        <taxon>Pseudomonadota</taxon>
        <taxon>Gammaproteobacteria</taxon>
        <taxon>Woeseiales</taxon>
        <taxon>Woeseiaceae</taxon>
        <taxon>environmental samples</taxon>
    </lineage>
</organism>
<dbReference type="AlphaFoldDB" id="A0A7D9D4W3"/>
<accession>A0A7D9D4W3</accession>
<evidence type="ECO:0000256" key="1">
    <source>
        <dbReference type="ARBA" id="ARBA00006328"/>
    </source>
</evidence>
<evidence type="ECO:0000259" key="3">
    <source>
        <dbReference type="Pfam" id="PF05368"/>
    </source>
</evidence>
<evidence type="ECO:0000256" key="2">
    <source>
        <dbReference type="ARBA" id="ARBA00022857"/>
    </source>
</evidence>
<sequence>MKVLMYGGTGSQAGPTVKHLLRQGHTPHVLTRNLDKANELKGAGGVPVVADLADFDRLRAATREVDSVAFLLPAFLDNPGDGLVFGRNAVDAAVQAGIGMFAWNASGEVSEDNSESNTILQIFRHLQDSGLPFVVFEPTTYMENWLGPWTAPSVRNRDELSYPVLADRKIGWIASDDVGALVVAALERPELAGNRYRISGVETPTGPQLAALFSGALGRDIHYRTMTPEQMGAVLDQEFGPGAGDGVAEMYRQEQEDPDPPTKYHDMTSVLEALPVKMSTITDWVKAHKEAFVQ</sequence>
<dbReference type="PANTHER" id="PTHR42748:SF7">
    <property type="entry name" value="NMRA LIKE REDOX SENSOR 1-RELATED"/>
    <property type="match status" value="1"/>
</dbReference>
<protein>
    <submittedName>
        <fullName evidence="4">NmrA-like family domain-containing protein 1</fullName>
    </submittedName>
</protein>
<dbReference type="InterPro" id="IPR051164">
    <property type="entry name" value="NmrA-like_oxidored"/>
</dbReference>
<dbReference type="Pfam" id="PF05368">
    <property type="entry name" value="NmrA"/>
    <property type="match status" value="1"/>
</dbReference>
<gene>
    <name evidence="4" type="ORF">JTBM06_V1_250008</name>
</gene>
<name>A0A7D9D4W3_9GAMM</name>
<dbReference type="SUPFAM" id="SSF51735">
    <property type="entry name" value="NAD(P)-binding Rossmann-fold domains"/>
    <property type="match status" value="1"/>
</dbReference>
<comment type="similarity">
    <text evidence="1">Belongs to the NmrA-type oxidoreductase family.</text>
</comment>
<evidence type="ECO:0000313" key="4">
    <source>
        <dbReference type="EMBL" id="VUX56048.1"/>
    </source>
</evidence>
<dbReference type="Gene3D" id="3.40.50.720">
    <property type="entry name" value="NAD(P)-binding Rossmann-like Domain"/>
    <property type="match status" value="1"/>
</dbReference>